<feature type="compositionally biased region" description="Low complexity" evidence="1">
    <location>
        <begin position="28"/>
        <end position="42"/>
    </location>
</feature>
<evidence type="ECO:0000313" key="3">
    <source>
        <dbReference type="Proteomes" id="UP000317638"/>
    </source>
</evidence>
<dbReference type="EMBL" id="VKKG01000001">
    <property type="protein sequence ID" value="TRY19456.1"/>
    <property type="molecule type" value="Genomic_DNA"/>
</dbReference>
<dbReference type="RefSeq" id="WP_143936545.1">
    <property type="nucleotide sequence ID" value="NZ_VKKG01000001.1"/>
</dbReference>
<evidence type="ECO:0000313" key="2">
    <source>
        <dbReference type="EMBL" id="TRY19456.1"/>
    </source>
</evidence>
<protein>
    <submittedName>
        <fullName evidence="2">Uncharacterized protein</fullName>
    </submittedName>
</protein>
<evidence type="ECO:0000256" key="1">
    <source>
        <dbReference type="SAM" id="MobiDB-lite"/>
    </source>
</evidence>
<gene>
    <name evidence="2" type="ORF">FOJ82_00650</name>
</gene>
<dbReference type="Proteomes" id="UP000317638">
    <property type="component" value="Unassembled WGS sequence"/>
</dbReference>
<sequence length="261" mass="26675">MVSALVVGLAYLVFGPRTNMTEPSPGVTSAPAPTNSTSAAAPTSPPTTPPAPEPSPTQSPPPTDSAPLPSPNPTTSLAPGASPTDPTEPAKPEDEPGGTALPAGTIELNDTTFLAADGWVLYGDDLVEGDRRVVRLSDPTSDTRLQVLTLLQDQDLAASCEALVAAQKGHFVVMSEQLARPVGVAPEEGTGVSCGFAGVRTSDGLANSVSFTLLRRAADSHVLMLRTTIPDAVGVGDQPRRDLTQMTCAASSGFGVPLPLC</sequence>
<accession>A0A553K442</accession>
<feature type="region of interest" description="Disordered" evidence="1">
    <location>
        <begin position="16"/>
        <end position="104"/>
    </location>
</feature>
<name>A0A553K442_9ACTN</name>
<keyword evidence="3" id="KW-1185">Reference proteome</keyword>
<organism evidence="2 3">
    <name type="scientific">Tessaracoccus rhinocerotis</name>
    <dbReference type="NCBI Taxonomy" id="1689449"/>
    <lineage>
        <taxon>Bacteria</taxon>
        <taxon>Bacillati</taxon>
        <taxon>Actinomycetota</taxon>
        <taxon>Actinomycetes</taxon>
        <taxon>Propionibacteriales</taxon>
        <taxon>Propionibacteriaceae</taxon>
        <taxon>Tessaracoccus</taxon>
    </lineage>
</organism>
<dbReference type="AlphaFoldDB" id="A0A553K442"/>
<comment type="caution">
    <text evidence="2">The sequence shown here is derived from an EMBL/GenBank/DDBJ whole genome shotgun (WGS) entry which is preliminary data.</text>
</comment>
<dbReference type="OrthoDB" id="3730717at2"/>
<reference evidence="2 3" key="1">
    <citation type="submission" date="2019-07" db="EMBL/GenBank/DDBJ databases">
        <authorList>
            <person name="Zhou L.-Y."/>
        </authorList>
    </citation>
    <scope>NUCLEOTIDE SEQUENCE [LARGE SCALE GENOMIC DNA]</scope>
    <source>
        <strain evidence="2 3">YIM 101269</strain>
    </source>
</reference>
<feature type="compositionally biased region" description="Pro residues" evidence="1">
    <location>
        <begin position="43"/>
        <end position="72"/>
    </location>
</feature>
<proteinExistence type="predicted"/>